<proteinExistence type="predicted"/>
<reference evidence="6 7" key="1">
    <citation type="submission" date="2018-06" db="EMBL/GenBank/DDBJ databases">
        <authorList>
            <consortium name="Pathogen Informatics"/>
            <person name="Doyle S."/>
        </authorList>
    </citation>
    <scope>NUCLEOTIDE SEQUENCE [LARGE SCALE GENOMIC DNA]</scope>
    <source>
        <strain evidence="6 7">NCTC5050</strain>
    </source>
</reference>
<evidence type="ECO:0000313" key="7">
    <source>
        <dbReference type="Proteomes" id="UP000255382"/>
    </source>
</evidence>
<keyword evidence="3" id="KW-0804">Transcription</keyword>
<dbReference type="Gene3D" id="1.10.260.40">
    <property type="entry name" value="lambda repressor-like DNA-binding domains"/>
    <property type="match status" value="1"/>
</dbReference>
<feature type="domain" description="HTH lacI-type" evidence="5">
    <location>
        <begin position="14"/>
        <end position="47"/>
    </location>
</feature>
<dbReference type="SUPFAM" id="SSF47413">
    <property type="entry name" value="lambda repressor-like DNA-binding domains"/>
    <property type="match status" value="1"/>
</dbReference>
<keyword evidence="2" id="KW-0238">DNA-binding</keyword>
<protein>
    <submittedName>
        <fullName evidence="6">Lac operon transcriptional repressor</fullName>
    </submittedName>
</protein>
<evidence type="ECO:0000256" key="1">
    <source>
        <dbReference type="ARBA" id="ARBA00023015"/>
    </source>
</evidence>
<dbReference type="Proteomes" id="UP000255382">
    <property type="component" value="Unassembled WGS sequence"/>
</dbReference>
<dbReference type="Gene3D" id="3.40.50.2300">
    <property type="match status" value="1"/>
</dbReference>
<dbReference type="CDD" id="cd01392">
    <property type="entry name" value="HTH_LacI"/>
    <property type="match status" value="1"/>
</dbReference>
<dbReference type="PANTHER" id="PTHR30146:SF153">
    <property type="entry name" value="LACTOSE OPERON REPRESSOR"/>
    <property type="match status" value="1"/>
</dbReference>
<dbReference type="GO" id="GO:0000976">
    <property type="term" value="F:transcription cis-regulatory region binding"/>
    <property type="evidence" value="ECO:0007669"/>
    <property type="project" value="TreeGrafter"/>
</dbReference>
<dbReference type="EMBL" id="UGLZ01000005">
    <property type="protein sequence ID" value="STV55731.1"/>
    <property type="molecule type" value="Genomic_DNA"/>
</dbReference>
<evidence type="ECO:0000256" key="4">
    <source>
        <dbReference type="SAM" id="MobiDB-lite"/>
    </source>
</evidence>
<accession>A0A378BWQ7</accession>
<evidence type="ECO:0000256" key="2">
    <source>
        <dbReference type="ARBA" id="ARBA00023125"/>
    </source>
</evidence>
<organism evidence="6 7">
    <name type="scientific">Klebsiella pneumoniae subsp. ozaenae</name>
    <dbReference type="NCBI Taxonomy" id="574"/>
    <lineage>
        <taxon>Bacteria</taxon>
        <taxon>Pseudomonadati</taxon>
        <taxon>Pseudomonadota</taxon>
        <taxon>Gammaproteobacteria</taxon>
        <taxon>Enterobacterales</taxon>
        <taxon>Enterobacteriaceae</taxon>
        <taxon>Klebsiella/Raoultella group</taxon>
        <taxon>Klebsiella</taxon>
        <taxon>Klebsiella pneumoniae complex</taxon>
    </lineage>
</organism>
<evidence type="ECO:0000256" key="3">
    <source>
        <dbReference type="ARBA" id="ARBA00023163"/>
    </source>
</evidence>
<keyword evidence="7" id="KW-1185">Reference proteome</keyword>
<dbReference type="PROSITE" id="PS50932">
    <property type="entry name" value="HTH_LACI_2"/>
    <property type="match status" value="1"/>
</dbReference>
<feature type="region of interest" description="Disordered" evidence="4">
    <location>
        <begin position="1"/>
        <end position="21"/>
    </location>
</feature>
<name>A0A378BWQ7_KLEPO</name>
<sequence length="101" mass="11161">MRASLTRPCPGYSNKSANVSEATRRKVEKSIEALRYVPNRLAQQLVGKESQTVGLVTISLAWHAPSQVAAAVKRYANLEGYQVLISMIDESVQPKHPGFHQ</sequence>
<dbReference type="GO" id="GO:0003700">
    <property type="term" value="F:DNA-binding transcription factor activity"/>
    <property type="evidence" value="ECO:0007669"/>
    <property type="project" value="TreeGrafter"/>
</dbReference>
<gene>
    <name evidence="6" type="primary">lacI_4</name>
    <name evidence="6" type="ORF">NCTC5050_06095</name>
</gene>
<dbReference type="InterPro" id="IPR000843">
    <property type="entry name" value="HTH_LacI"/>
</dbReference>
<evidence type="ECO:0000259" key="5">
    <source>
        <dbReference type="PROSITE" id="PS50932"/>
    </source>
</evidence>
<evidence type="ECO:0000313" key="6">
    <source>
        <dbReference type="EMBL" id="STV55731.1"/>
    </source>
</evidence>
<dbReference type="InterPro" id="IPR010982">
    <property type="entry name" value="Lambda_DNA-bd_dom_sf"/>
</dbReference>
<dbReference type="SMART" id="SM00354">
    <property type="entry name" value="HTH_LACI"/>
    <property type="match status" value="1"/>
</dbReference>
<dbReference type="PANTHER" id="PTHR30146">
    <property type="entry name" value="LACI-RELATED TRANSCRIPTIONAL REPRESSOR"/>
    <property type="match status" value="1"/>
</dbReference>
<keyword evidence="1" id="KW-0805">Transcription regulation</keyword>
<dbReference type="AlphaFoldDB" id="A0A378BWQ7"/>